<dbReference type="InterPro" id="IPR011711">
    <property type="entry name" value="GntR_C"/>
</dbReference>
<keyword evidence="2" id="KW-0238">DNA-binding</keyword>
<dbReference type="GO" id="GO:0003677">
    <property type="term" value="F:DNA binding"/>
    <property type="evidence" value="ECO:0007669"/>
    <property type="project" value="UniProtKB-KW"/>
</dbReference>
<dbReference type="Pfam" id="PF07729">
    <property type="entry name" value="FCD"/>
    <property type="match status" value="1"/>
</dbReference>
<evidence type="ECO:0000256" key="1">
    <source>
        <dbReference type="ARBA" id="ARBA00023015"/>
    </source>
</evidence>
<gene>
    <name evidence="5" type="ORF">MHA01_27500</name>
</gene>
<evidence type="ECO:0000313" key="6">
    <source>
        <dbReference type="Proteomes" id="UP000321051"/>
    </source>
</evidence>
<dbReference type="SMART" id="SM00345">
    <property type="entry name" value="HTH_GNTR"/>
    <property type="match status" value="1"/>
</dbReference>
<dbReference type="PROSITE" id="PS50949">
    <property type="entry name" value="HTH_GNTR"/>
    <property type="match status" value="1"/>
</dbReference>
<keyword evidence="6" id="KW-1185">Reference proteome</keyword>
<evidence type="ECO:0000259" key="4">
    <source>
        <dbReference type="PROSITE" id="PS50949"/>
    </source>
</evidence>
<evidence type="ECO:0000256" key="3">
    <source>
        <dbReference type="ARBA" id="ARBA00023163"/>
    </source>
</evidence>
<dbReference type="AlphaFoldDB" id="A0A510Y909"/>
<dbReference type="PANTHER" id="PTHR43537">
    <property type="entry name" value="TRANSCRIPTIONAL REGULATOR, GNTR FAMILY"/>
    <property type="match status" value="1"/>
</dbReference>
<dbReference type="Pfam" id="PF00392">
    <property type="entry name" value="GntR"/>
    <property type="match status" value="1"/>
</dbReference>
<dbReference type="GO" id="GO:0003700">
    <property type="term" value="F:DNA-binding transcription factor activity"/>
    <property type="evidence" value="ECO:0007669"/>
    <property type="project" value="InterPro"/>
</dbReference>
<dbReference type="InterPro" id="IPR000524">
    <property type="entry name" value="Tscrpt_reg_HTH_GntR"/>
</dbReference>
<protein>
    <submittedName>
        <fullName evidence="5">GntR family transcriptional regulator</fullName>
    </submittedName>
</protein>
<dbReference type="SUPFAM" id="SSF46785">
    <property type="entry name" value="Winged helix' DNA-binding domain"/>
    <property type="match status" value="1"/>
</dbReference>
<accession>A0A510Y909</accession>
<evidence type="ECO:0000313" key="5">
    <source>
        <dbReference type="EMBL" id="GEK59845.1"/>
    </source>
</evidence>
<comment type="caution">
    <text evidence="5">The sequence shown here is derived from an EMBL/GenBank/DDBJ whole genome shotgun (WGS) entry which is preliminary data.</text>
</comment>
<keyword evidence="1" id="KW-0805">Transcription regulation</keyword>
<evidence type="ECO:0000256" key="2">
    <source>
        <dbReference type="ARBA" id="ARBA00023125"/>
    </source>
</evidence>
<feature type="domain" description="HTH gntR-type" evidence="4">
    <location>
        <begin position="9"/>
        <end position="76"/>
    </location>
</feature>
<reference evidence="5 6" key="1">
    <citation type="submission" date="2019-07" db="EMBL/GenBank/DDBJ databases">
        <title>Whole genome shotgun sequence of Marinococcus halophilus NBRC 102359.</title>
        <authorList>
            <person name="Hosoyama A."/>
            <person name="Uohara A."/>
            <person name="Ohji S."/>
            <person name="Ichikawa N."/>
        </authorList>
    </citation>
    <scope>NUCLEOTIDE SEQUENCE [LARGE SCALE GENOMIC DNA]</scope>
    <source>
        <strain evidence="5 6">NBRC 102359</strain>
    </source>
</reference>
<dbReference type="InterPro" id="IPR036390">
    <property type="entry name" value="WH_DNA-bd_sf"/>
</dbReference>
<organism evidence="5 6">
    <name type="scientific">Marinococcus halophilus</name>
    <dbReference type="NCBI Taxonomy" id="1371"/>
    <lineage>
        <taxon>Bacteria</taxon>
        <taxon>Bacillati</taxon>
        <taxon>Bacillota</taxon>
        <taxon>Bacilli</taxon>
        <taxon>Bacillales</taxon>
        <taxon>Bacillaceae</taxon>
        <taxon>Marinococcus</taxon>
    </lineage>
</organism>
<dbReference type="SUPFAM" id="SSF48008">
    <property type="entry name" value="GntR ligand-binding domain-like"/>
    <property type="match status" value="1"/>
</dbReference>
<sequence length="222" mass="25408">MSSIDLSNNALSQKIAEHISKKIIAGQLQPGHKLNEAFYAEAYGTSRAPVREAIFLLTVDGLVEKIPRRGAVVRTYTESEIYDLLEIRNNLEALVMKRIMANGTDTNTLEEMKRILSEMKNMEREEEYTQLNHSFHMCMVIMSGSEVIKETYTRLGQPLLTIQNLSFSLKGNIEKSIREHEELLKLLEQQEWHKAADLLETHNADVIKNIKENVFKTSSNET</sequence>
<name>A0A510Y909_MARHA</name>
<dbReference type="Proteomes" id="UP000321051">
    <property type="component" value="Unassembled WGS sequence"/>
</dbReference>
<dbReference type="SMART" id="SM00895">
    <property type="entry name" value="FCD"/>
    <property type="match status" value="1"/>
</dbReference>
<dbReference type="PANTHER" id="PTHR43537:SF5">
    <property type="entry name" value="UXU OPERON TRANSCRIPTIONAL REGULATOR"/>
    <property type="match status" value="1"/>
</dbReference>
<dbReference type="STRING" id="1371.GCA_900166605_03025"/>
<keyword evidence="3" id="KW-0804">Transcription</keyword>
<dbReference type="RefSeq" id="WP_094908884.1">
    <property type="nucleotide sequence ID" value="NZ_BJUN01000020.1"/>
</dbReference>
<dbReference type="CDD" id="cd07377">
    <property type="entry name" value="WHTH_GntR"/>
    <property type="match status" value="1"/>
</dbReference>
<dbReference type="InterPro" id="IPR036388">
    <property type="entry name" value="WH-like_DNA-bd_sf"/>
</dbReference>
<dbReference type="EMBL" id="BJUN01000020">
    <property type="protein sequence ID" value="GEK59845.1"/>
    <property type="molecule type" value="Genomic_DNA"/>
</dbReference>
<dbReference type="InterPro" id="IPR008920">
    <property type="entry name" value="TF_FadR/GntR_C"/>
</dbReference>
<dbReference type="OrthoDB" id="2374506at2"/>
<proteinExistence type="predicted"/>
<dbReference type="Gene3D" id="1.10.10.10">
    <property type="entry name" value="Winged helix-like DNA-binding domain superfamily/Winged helix DNA-binding domain"/>
    <property type="match status" value="1"/>
</dbReference>
<dbReference type="Gene3D" id="1.20.120.530">
    <property type="entry name" value="GntR ligand-binding domain-like"/>
    <property type="match status" value="1"/>
</dbReference>